<dbReference type="EMBL" id="MHKQ01000019">
    <property type="protein sequence ID" value="OGY93580.1"/>
    <property type="molecule type" value="Genomic_DNA"/>
</dbReference>
<dbReference type="Proteomes" id="UP000177626">
    <property type="component" value="Unassembled WGS sequence"/>
</dbReference>
<comment type="caution">
    <text evidence="2">The sequence shown here is derived from an EMBL/GenBank/DDBJ whole genome shotgun (WGS) entry which is preliminary data.</text>
</comment>
<feature type="transmembrane region" description="Helical" evidence="1">
    <location>
        <begin position="213"/>
        <end position="233"/>
    </location>
</feature>
<keyword evidence="1" id="KW-0812">Transmembrane</keyword>
<evidence type="ECO:0000313" key="2">
    <source>
        <dbReference type="EMBL" id="OGY93580.1"/>
    </source>
</evidence>
<sequence>MEFKKHKLISRFPYLATIFSLLMFLPNRVLAVDPFTRLIGDAIWSFFVYPMIWALQLELAILKLVARYNNFTNEGGVILGWIALRDLSNMFFILILLVIAFATILRISSYGYQQLLKRTLIIAILINFSKTIVGFVIDIAQIVMLTFISAVDDILTGGVVVAIGLQKFTTINILGDGMDYADYITSLVMGALLVAILLVVIGIMVMMLTMRIIALWVAIILAPLAFVASIFPATNSFYNTWIKQLGSNLVSGPMLAFFLWLTFSIVGNGEAYKSFMESGTTPGDGATEFLGTSNLVNYIVAISLLLTGIKIAASSGAAGASFAAKGMGLMQKTAGKLYRRYPKALGMRVASGVAGRVVDKDGNLRTGFKTLGKIPFYGGRLQRGAMNVKGRNAARIMEEKAEDEKYLLPQHKVVYEKTYGAGASSKFKVGKIPLGKIYSKVGSWGGDKEREAMMYQNMLARGEINVGNADKATNALRDLGDEAGMQKIQSQYWTFKDKAEAKRLIEKGGLGTVLDSVKTDNLREKVIDPKTGKVEMEKYIDPATGETKEREKIRVKESTQYALEAIANPEHGQADHNTIAKYILKWSKEDRGTLMTIVKDSFDFAKHFTGETLDSKDGYQPDKRNFIPSRLSNEAVMWAQVTGKIYPQMLGDEFGDDGKLKLFGADRYYHAAGYRDLKESYVVPGQIASRLQQQHGETNVQFKKRKQHAEALDVVKLDDASTLHQALRGRYVTKDASGKDVIDKEKFVEYRQKMYRQILNLDAYTENLQGKKRSDFHNNDHIYNNNLTIAEQAEQLARKYVAPETARGDLIIQKDNPAKEGEPDYEVRKLHRGNFATQTAYADYLDNLQRATREIEKILAIKMEDVDKDFDDKFGEGAFEREKRRMVAEVVDDKRTAHDLVSKSIWGEVQDGAPGERLAEVNTGNIHEAVMLDHALDSSENQQQAQAFKVTTPEQTQYIVDKLAELGKQPQKILLENIPKVLAAEAMQKFNDVKALQAGVLPQDLLLLGADLRKISVVLKTMANQQNMTVSQILKKDKALEGYITSLQKIHENNTNINQGMLVIDNAPPGVNSPELEKLMEEADIEGVQSAGYLVNGVVQKKVKAEVDKKTKGSSEDSDKEKT</sequence>
<organism evidence="2 3">
    <name type="scientific">Candidatus Komeilibacteria bacterium RIFOXYC1_FULL_37_11</name>
    <dbReference type="NCBI Taxonomy" id="1798555"/>
    <lineage>
        <taxon>Bacteria</taxon>
        <taxon>Candidatus Komeiliibacteriota</taxon>
    </lineage>
</organism>
<keyword evidence="1" id="KW-0472">Membrane</keyword>
<protein>
    <submittedName>
        <fullName evidence="2">Uncharacterized protein</fullName>
    </submittedName>
</protein>
<accession>A0A1G2BZ27</accession>
<dbReference type="AlphaFoldDB" id="A0A1G2BZ27"/>
<keyword evidence="1" id="KW-1133">Transmembrane helix</keyword>
<feature type="transmembrane region" description="Helical" evidence="1">
    <location>
        <begin position="41"/>
        <end position="61"/>
    </location>
</feature>
<evidence type="ECO:0000313" key="3">
    <source>
        <dbReference type="Proteomes" id="UP000177626"/>
    </source>
</evidence>
<reference evidence="2 3" key="1">
    <citation type="journal article" date="2016" name="Nat. Commun.">
        <title>Thousands of microbial genomes shed light on interconnected biogeochemical processes in an aquifer system.</title>
        <authorList>
            <person name="Anantharaman K."/>
            <person name="Brown C.T."/>
            <person name="Hug L.A."/>
            <person name="Sharon I."/>
            <person name="Castelle C.J."/>
            <person name="Probst A.J."/>
            <person name="Thomas B.C."/>
            <person name="Singh A."/>
            <person name="Wilkins M.J."/>
            <person name="Karaoz U."/>
            <person name="Brodie E.L."/>
            <person name="Williams K.H."/>
            <person name="Hubbard S.S."/>
            <person name="Banfield J.F."/>
        </authorList>
    </citation>
    <scope>NUCLEOTIDE SEQUENCE [LARGE SCALE GENOMIC DNA]</scope>
</reference>
<feature type="transmembrane region" description="Helical" evidence="1">
    <location>
        <begin position="90"/>
        <end position="108"/>
    </location>
</feature>
<evidence type="ECO:0000256" key="1">
    <source>
        <dbReference type="SAM" id="Phobius"/>
    </source>
</evidence>
<name>A0A1G2BZ27_9BACT</name>
<proteinExistence type="predicted"/>
<feature type="transmembrane region" description="Helical" evidence="1">
    <location>
        <begin position="154"/>
        <end position="175"/>
    </location>
</feature>
<feature type="transmembrane region" description="Helical" evidence="1">
    <location>
        <begin position="187"/>
        <end position="207"/>
    </location>
</feature>
<feature type="transmembrane region" description="Helical" evidence="1">
    <location>
        <begin position="245"/>
        <end position="266"/>
    </location>
</feature>
<gene>
    <name evidence="2" type="ORF">A2406_04405</name>
</gene>
<feature type="transmembrane region" description="Helical" evidence="1">
    <location>
        <begin position="120"/>
        <end position="148"/>
    </location>
</feature>
<feature type="transmembrane region" description="Helical" evidence="1">
    <location>
        <begin position="298"/>
        <end position="323"/>
    </location>
</feature>